<dbReference type="InterPro" id="IPR007603">
    <property type="entry name" value="Choline_transptr-like"/>
</dbReference>
<feature type="region of interest" description="Disordered" evidence="9">
    <location>
        <begin position="937"/>
        <end position="999"/>
    </location>
</feature>
<evidence type="ECO:0000313" key="13">
    <source>
        <dbReference type="Proteomes" id="UP001189429"/>
    </source>
</evidence>
<evidence type="ECO:0000256" key="3">
    <source>
        <dbReference type="ARBA" id="ARBA00022572"/>
    </source>
</evidence>
<keyword evidence="3" id="KW-0420">Kringle</keyword>
<name>A0ABN9S0A4_9DINO</name>
<evidence type="ECO:0000259" key="11">
    <source>
        <dbReference type="PROSITE" id="PS50070"/>
    </source>
</evidence>
<evidence type="ECO:0000256" key="6">
    <source>
        <dbReference type="ARBA" id="ARBA00023136"/>
    </source>
</evidence>
<comment type="similarity">
    <text evidence="2">Belongs to the CTL (choline transporter-like) family.</text>
</comment>
<gene>
    <name evidence="12" type="ORF">PCOR1329_LOCUS24823</name>
</gene>
<dbReference type="InterPro" id="IPR038178">
    <property type="entry name" value="Kringle_sf"/>
</dbReference>
<feature type="transmembrane region" description="Helical" evidence="10">
    <location>
        <begin position="42"/>
        <end position="60"/>
    </location>
</feature>
<dbReference type="InterPro" id="IPR013806">
    <property type="entry name" value="Kringle-like"/>
</dbReference>
<dbReference type="SUPFAM" id="SSF57440">
    <property type="entry name" value="Kringle-like"/>
    <property type="match status" value="1"/>
</dbReference>
<dbReference type="Proteomes" id="UP001189429">
    <property type="component" value="Unassembled WGS sequence"/>
</dbReference>
<feature type="compositionally biased region" description="Basic and acidic residues" evidence="9">
    <location>
        <begin position="989"/>
        <end position="999"/>
    </location>
</feature>
<feature type="transmembrane region" description="Helical" evidence="10">
    <location>
        <begin position="364"/>
        <end position="387"/>
    </location>
</feature>
<keyword evidence="13" id="KW-1185">Reference proteome</keyword>
<feature type="transmembrane region" description="Helical" evidence="10">
    <location>
        <begin position="844"/>
        <end position="873"/>
    </location>
</feature>
<accession>A0ABN9S0A4</accession>
<comment type="subcellular location">
    <subcellularLocation>
        <location evidence="1">Membrane</location>
        <topology evidence="1">Multi-pass membrane protein</topology>
    </subcellularLocation>
</comment>
<evidence type="ECO:0000256" key="1">
    <source>
        <dbReference type="ARBA" id="ARBA00004141"/>
    </source>
</evidence>
<keyword evidence="5 10" id="KW-1133">Transmembrane helix</keyword>
<feature type="compositionally biased region" description="Basic and acidic residues" evidence="9">
    <location>
        <begin position="937"/>
        <end position="948"/>
    </location>
</feature>
<dbReference type="CDD" id="cd00108">
    <property type="entry name" value="KR"/>
    <property type="match status" value="1"/>
</dbReference>
<dbReference type="SMART" id="SM00130">
    <property type="entry name" value="KR"/>
    <property type="match status" value="1"/>
</dbReference>
<evidence type="ECO:0000256" key="2">
    <source>
        <dbReference type="ARBA" id="ARBA00007168"/>
    </source>
</evidence>
<evidence type="ECO:0000256" key="10">
    <source>
        <dbReference type="SAM" id="Phobius"/>
    </source>
</evidence>
<keyword evidence="6 10" id="KW-0472">Membrane</keyword>
<feature type="transmembrane region" description="Helical" evidence="10">
    <location>
        <begin position="605"/>
        <end position="630"/>
    </location>
</feature>
<keyword evidence="7" id="KW-1015">Disulfide bond</keyword>
<feature type="transmembrane region" description="Helical" evidence="10">
    <location>
        <begin position="558"/>
        <end position="585"/>
    </location>
</feature>
<dbReference type="PANTHER" id="PTHR12385:SF14">
    <property type="entry name" value="CHOLINE TRANSPORTER-LIKE 2"/>
    <property type="match status" value="1"/>
</dbReference>
<feature type="transmembrane region" description="Helical" evidence="10">
    <location>
        <begin position="753"/>
        <end position="775"/>
    </location>
</feature>
<dbReference type="Pfam" id="PF04515">
    <property type="entry name" value="Choline_transpo"/>
    <property type="match status" value="1"/>
</dbReference>
<dbReference type="InterPro" id="IPR000001">
    <property type="entry name" value="Kringle"/>
</dbReference>
<evidence type="ECO:0000313" key="12">
    <source>
        <dbReference type="EMBL" id="CAK0824403.1"/>
    </source>
</evidence>
<dbReference type="Pfam" id="PF00051">
    <property type="entry name" value="Kringle"/>
    <property type="match status" value="1"/>
</dbReference>
<keyword evidence="8" id="KW-0325">Glycoprotein</keyword>
<protein>
    <recommendedName>
        <fullName evidence="11">Kringle domain-containing protein</fullName>
    </recommendedName>
</protein>
<dbReference type="PROSITE" id="PS50070">
    <property type="entry name" value="KRINGLE_2"/>
    <property type="match status" value="1"/>
</dbReference>
<feature type="domain" description="Kringle" evidence="11">
    <location>
        <begin position="453"/>
        <end position="544"/>
    </location>
</feature>
<feature type="transmembrane region" description="Helical" evidence="10">
    <location>
        <begin position="393"/>
        <end position="413"/>
    </location>
</feature>
<evidence type="ECO:0000256" key="9">
    <source>
        <dbReference type="SAM" id="MobiDB-lite"/>
    </source>
</evidence>
<keyword evidence="4 10" id="KW-0812">Transmembrane</keyword>
<evidence type="ECO:0000256" key="7">
    <source>
        <dbReference type="ARBA" id="ARBA00023157"/>
    </source>
</evidence>
<dbReference type="EMBL" id="CAUYUJ010008591">
    <property type="protein sequence ID" value="CAK0824403.1"/>
    <property type="molecule type" value="Genomic_DNA"/>
</dbReference>
<evidence type="ECO:0000256" key="4">
    <source>
        <dbReference type="ARBA" id="ARBA00022692"/>
    </source>
</evidence>
<evidence type="ECO:0000256" key="8">
    <source>
        <dbReference type="ARBA" id="ARBA00023180"/>
    </source>
</evidence>
<dbReference type="Gene3D" id="2.40.20.10">
    <property type="entry name" value="Plasminogen Kringle 4"/>
    <property type="match status" value="1"/>
</dbReference>
<comment type="caution">
    <text evidence="12">The sequence shown here is derived from an EMBL/GenBank/DDBJ whole genome shotgun (WGS) entry which is preliminary data.</text>
</comment>
<sequence>MQADLRALKAEKSRQAFTRGGANDISAGPAGGRRCTDLPCCVVLVVALLGYVLVTLRGLIGGNVDRLYKPRDSAGNYCGIESQWDNGPTSRGSLEGYEYSTMTMNVSATTDAMMKQFMCSKAVQNYLELQIGIGEWTASDMDAYMCACCYTPCSTCSTALKQADPSADGSAAGTSALVSLTAARMTEIAGLGSTDVFNLFSSSGENGDLFSTGVMSSASHYLHSVCMTSCDTSYGKIQAANGSTSAYAFREYIYSPVPSDALKEAWDVVKLEPGSLGSVLNNSFTFKAFSQVDCPYDSVYCVPMPGIAFKESALNYCTLEIAVEVVSQLGSSVADVMASEALTDFSNGATQSLGEQWGAIQASWMAFALTGVASFVIGMLFLVFVRFFVGICVWISIIGIFLLICAFSGLCYIKSIQCAGYTLLEKGQETATQVVTFAAASVSQVASGKLVSEDLLGDGNAYRGVQYLTRYGTACQNWATTSPHIHDYYLSGNYEDQGIGDHNYCRNPYNASDVNKGSTIWCFTVDEELRWQECLPIGLDAPECEEGYAVSGQTARDVLLYACYALLGLAVLWVLVVICFLPKILLAIRCVKVAARFLATTPTVLLVPAVQSIFTILWCIGWAVGAAFLISQVPDGYTPTGWYADYGTAWEACTYDGSGDLGYPVSEVWRDETCAGPSGECWRCQPPRYMLDYYVAYVFFIYLWLNAFVIAAGQCIIAGTVGVWFFNQHKTRRSWIGRVRGALRTSIWNTTRYHMGSLAFGSFIIALVQFIRYCMKFLEKQARVRKNRVMVCVAKAMQCCLYCFEKSLEYLNKLAYIQIALLGKNFCTSAKQAFYLVLRHMVRFAVLLLLGTAIDRIGLLCITAATTFAGYLIQTTLHPEVSPLCPTLLFLLNGYVVGKLYMNVFHLAIDTSLQCFIACEEMGVDSETVPRELRRLVPDAGGKSDDGPLRAASAGPEVADGGPPLPRAERGAWSVEPEPPAEPPCRAQSVERERRIQSL</sequence>
<evidence type="ECO:0000256" key="5">
    <source>
        <dbReference type="ARBA" id="ARBA00022989"/>
    </source>
</evidence>
<feature type="transmembrane region" description="Helical" evidence="10">
    <location>
        <begin position="693"/>
        <end position="726"/>
    </location>
</feature>
<organism evidence="12 13">
    <name type="scientific">Prorocentrum cordatum</name>
    <dbReference type="NCBI Taxonomy" id="2364126"/>
    <lineage>
        <taxon>Eukaryota</taxon>
        <taxon>Sar</taxon>
        <taxon>Alveolata</taxon>
        <taxon>Dinophyceae</taxon>
        <taxon>Prorocentrales</taxon>
        <taxon>Prorocentraceae</taxon>
        <taxon>Prorocentrum</taxon>
    </lineage>
</organism>
<proteinExistence type="inferred from homology"/>
<reference evidence="12" key="1">
    <citation type="submission" date="2023-10" db="EMBL/GenBank/DDBJ databases">
        <authorList>
            <person name="Chen Y."/>
            <person name="Shah S."/>
            <person name="Dougan E. K."/>
            <person name="Thang M."/>
            <person name="Chan C."/>
        </authorList>
    </citation>
    <scope>NUCLEOTIDE SEQUENCE [LARGE SCALE GENOMIC DNA]</scope>
</reference>
<dbReference type="PANTHER" id="PTHR12385">
    <property type="entry name" value="CHOLINE TRANSPORTER-LIKE (SLC FAMILY 44)"/>
    <property type="match status" value="1"/>
</dbReference>